<dbReference type="InterPro" id="IPR036388">
    <property type="entry name" value="WH-like_DNA-bd_sf"/>
</dbReference>
<dbReference type="SUPFAM" id="SSF53697">
    <property type="entry name" value="SIS domain"/>
    <property type="match status" value="1"/>
</dbReference>
<gene>
    <name evidence="6" type="ORF">ACFPK8_01505</name>
</gene>
<dbReference type="EMBL" id="JBHSLN010000004">
    <property type="protein sequence ID" value="MFC5296181.1"/>
    <property type="molecule type" value="Genomic_DNA"/>
</dbReference>
<feature type="domain" description="SIS" evidence="5">
    <location>
        <begin position="128"/>
        <end position="268"/>
    </location>
</feature>
<dbReference type="InterPro" id="IPR001347">
    <property type="entry name" value="SIS_dom"/>
</dbReference>
<keyword evidence="3" id="KW-0804">Transcription</keyword>
<evidence type="ECO:0000256" key="3">
    <source>
        <dbReference type="ARBA" id="ARBA00023163"/>
    </source>
</evidence>
<sequence>MSTQSHLQAVREQLPPSMRRVADAILEDPHRILQGTITDLATACATSEPTVVRLCQRLGLAGYADLRLTLAGELASEQVRRLHLGSTHGADLPADSTLSQIVADIALTEALGIEETAATLDIAELHRAVEALADASMVLLHGISASASAAGDLERKLQRIGRNARCLRDTHDALAAAALMGPGQVALGFSHSGSTREVAAVLSQARTAGARTIALTNSVEGPVVAQADIVLRTSVRESTYRSGAMASRSAQLLVVDCMFVAIAQRSRDDTVDALRTTYDALADYRRA</sequence>
<dbReference type="PROSITE" id="PS51071">
    <property type="entry name" value="HTH_RPIR"/>
    <property type="match status" value="1"/>
</dbReference>
<evidence type="ECO:0000256" key="1">
    <source>
        <dbReference type="ARBA" id="ARBA00023015"/>
    </source>
</evidence>
<dbReference type="CDD" id="cd05013">
    <property type="entry name" value="SIS_RpiR"/>
    <property type="match status" value="1"/>
</dbReference>
<dbReference type="InterPro" id="IPR047640">
    <property type="entry name" value="RpiR-like"/>
</dbReference>
<dbReference type="PANTHER" id="PTHR30514">
    <property type="entry name" value="GLUCOKINASE"/>
    <property type="match status" value="1"/>
</dbReference>
<feature type="domain" description="HTH rpiR-type" evidence="4">
    <location>
        <begin position="1"/>
        <end position="77"/>
    </location>
</feature>
<dbReference type="Pfam" id="PF01380">
    <property type="entry name" value="SIS"/>
    <property type="match status" value="1"/>
</dbReference>
<dbReference type="PANTHER" id="PTHR30514:SF1">
    <property type="entry name" value="HTH-TYPE TRANSCRIPTIONAL REGULATOR HEXR-RELATED"/>
    <property type="match status" value="1"/>
</dbReference>
<dbReference type="InterPro" id="IPR000281">
    <property type="entry name" value="HTH_RpiR"/>
</dbReference>
<organism evidence="6 7">
    <name type="scientific">Brachybacterium tyrofermentans</name>
    <dbReference type="NCBI Taxonomy" id="47848"/>
    <lineage>
        <taxon>Bacteria</taxon>
        <taxon>Bacillati</taxon>
        <taxon>Actinomycetota</taxon>
        <taxon>Actinomycetes</taxon>
        <taxon>Micrococcales</taxon>
        <taxon>Dermabacteraceae</taxon>
        <taxon>Brachybacterium</taxon>
    </lineage>
</organism>
<evidence type="ECO:0000259" key="5">
    <source>
        <dbReference type="PROSITE" id="PS51464"/>
    </source>
</evidence>
<dbReference type="RefSeq" id="WP_343922295.1">
    <property type="nucleotide sequence ID" value="NZ_BAAAIR010000007.1"/>
</dbReference>
<dbReference type="Proteomes" id="UP001595937">
    <property type="component" value="Unassembled WGS sequence"/>
</dbReference>
<dbReference type="InterPro" id="IPR046348">
    <property type="entry name" value="SIS_dom_sf"/>
</dbReference>
<evidence type="ECO:0000313" key="7">
    <source>
        <dbReference type="Proteomes" id="UP001595937"/>
    </source>
</evidence>
<dbReference type="SUPFAM" id="SSF46689">
    <property type="entry name" value="Homeodomain-like"/>
    <property type="match status" value="1"/>
</dbReference>
<dbReference type="Gene3D" id="1.10.10.10">
    <property type="entry name" value="Winged helix-like DNA-binding domain superfamily/Winged helix DNA-binding domain"/>
    <property type="match status" value="1"/>
</dbReference>
<reference evidence="7" key="1">
    <citation type="journal article" date="2019" name="Int. J. Syst. Evol. Microbiol.">
        <title>The Global Catalogue of Microorganisms (GCM) 10K type strain sequencing project: providing services to taxonomists for standard genome sequencing and annotation.</title>
        <authorList>
            <consortium name="The Broad Institute Genomics Platform"/>
            <consortium name="The Broad Institute Genome Sequencing Center for Infectious Disease"/>
            <person name="Wu L."/>
            <person name="Ma J."/>
        </authorList>
    </citation>
    <scope>NUCLEOTIDE SEQUENCE [LARGE SCALE GENOMIC DNA]</scope>
    <source>
        <strain evidence="7">CGMCC 1.16455</strain>
    </source>
</reference>
<keyword evidence="7" id="KW-1185">Reference proteome</keyword>
<dbReference type="Pfam" id="PF01418">
    <property type="entry name" value="HTH_6"/>
    <property type="match status" value="1"/>
</dbReference>
<accession>A0ABW0FCA5</accession>
<dbReference type="InterPro" id="IPR035472">
    <property type="entry name" value="RpiR-like_SIS"/>
</dbReference>
<evidence type="ECO:0000259" key="4">
    <source>
        <dbReference type="PROSITE" id="PS51071"/>
    </source>
</evidence>
<keyword evidence="2" id="KW-0238">DNA-binding</keyword>
<dbReference type="InterPro" id="IPR009057">
    <property type="entry name" value="Homeodomain-like_sf"/>
</dbReference>
<name>A0ABW0FCA5_9MICO</name>
<evidence type="ECO:0000313" key="6">
    <source>
        <dbReference type="EMBL" id="MFC5296181.1"/>
    </source>
</evidence>
<dbReference type="PROSITE" id="PS51464">
    <property type="entry name" value="SIS"/>
    <property type="match status" value="1"/>
</dbReference>
<dbReference type="Gene3D" id="3.40.50.10490">
    <property type="entry name" value="Glucose-6-phosphate isomerase like protein, domain 1"/>
    <property type="match status" value="1"/>
</dbReference>
<evidence type="ECO:0000256" key="2">
    <source>
        <dbReference type="ARBA" id="ARBA00023125"/>
    </source>
</evidence>
<dbReference type="GeneID" id="303296057"/>
<comment type="caution">
    <text evidence="6">The sequence shown here is derived from an EMBL/GenBank/DDBJ whole genome shotgun (WGS) entry which is preliminary data.</text>
</comment>
<protein>
    <submittedName>
        <fullName evidence="6">MurR/RpiR family transcriptional regulator</fullName>
    </submittedName>
</protein>
<keyword evidence="1" id="KW-0805">Transcription regulation</keyword>
<proteinExistence type="predicted"/>